<evidence type="ECO:0000313" key="5">
    <source>
        <dbReference type="EMBL" id="TWH69076.1"/>
    </source>
</evidence>
<evidence type="ECO:0000256" key="4">
    <source>
        <dbReference type="SAM" id="MobiDB-lite"/>
    </source>
</evidence>
<comment type="caution">
    <text evidence="5">The sequence shown here is derived from an EMBL/GenBank/DDBJ whole genome shotgun (WGS) entry which is preliminary data.</text>
</comment>
<evidence type="ECO:0000313" key="6">
    <source>
        <dbReference type="Proteomes" id="UP000319825"/>
    </source>
</evidence>
<keyword evidence="1" id="KW-0304">Gas vesicle</keyword>
<dbReference type="RefSeq" id="WP_170286490.1">
    <property type="nucleotide sequence ID" value="NZ_BAAATQ010000097.1"/>
</dbReference>
<comment type="subcellular location">
    <subcellularLocation>
        <location evidence="2">Gas vesicle</location>
    </subcellularLocation>
</comment>
<dbReference type="PANTHER" id="PTHR36852">
    <property type="entry name" value="PROTEIN GVPL 2"/>
    <property type="match status" value="1"/>
</dbReference>
<protein>
    <submittedName>
        <fullName evidence="5">Gas vesicle protein GvpL/GvpF</fullName>
    </submittedName>
</protein>
<keyword evidence="6" id="KW-1185">Reference proteome</keyword>
<name>A0A562IE12_MICOL</name>
<evidence type="ECO:0000256" key="3">
    <source>
        <dbReference type="ARBA" id="ARBA00035643"/>
    </source>
</evidence>
<dbReference type="Proteomes" id="UP000319825">
    <property type="component" value="Unassembled WGS sequence"/>
</dbReference>
<dbReference type="GO" id="GO:0031412">
    <property type="term" value="P:gas vesicle organization"/>
    <property type="evidence" value="ECO:0007669"/>
    <property type="project" value="InterPro"/>
</dbReference>
<evidence type="ECO:0000256" key="1">
    <source>
        <dbReference type="ARBA" id="ARBA00022987"/>
    </source>
</evidence>
<reference evidence="5 6" key="1">
    <citation type="submission" date="2019-07" db="EMBL/GenBank/DDBJ databases">
        <title>R&amp;d 2014.</title>
        <authorList>
            <person name="Klenk H.-P."/>
        </authorList>
    </citation>
    <scope>NUCLEOTIDE SEQUENCE [LARGE SCALE GENOMIC DNA]</scope>
    <source>
        <strain evidence="5 6">DSM 43868</strain>
    </source>
</reference>
<comment type="similarity">
    <text evidence="3">Belongs to the gas vesicle GvpF/GvpL family.</text>
</comment>
<dbReference type="InterPro" id="IPR009430">
    <property type="entry name" value="GvpL/GvpF"/>
</dbReference>
<evidence type="ECO:0000256" key="2">
    <source>
        <dbReference type="ARBA" id="ARBA00035108"/>
    </source>
</evidence>
<dbReference type="PANTHER" id="PTHR36852:SF1">
    <property type="entry name" value="PROTEIN GVPL 2"/>
    <property type="match status" value="1"/>
</dbReference>
<proteinExistence type="inferred from homology"/>
<dbReference type="GO" id="GO:0031411">
    <property type="term" value="C:gas vesicle"/>
    <property type="evidence" value="ECO:0007669"/>
    <property type="project" value="UniProtKB-SubCell"/>
</dbReference>
<sequence length="257" mass="27908">MPVVVYGLVRSAHQAPEGLAGVGEPPGPVRLIRNEHVAVAVSDVIDEALRDDDAVAFLDVLRTLLEGGPVLPVRFGTVAPDDDAVATEILEPLADEGADRLDQLDGLVEVQLILTADEDAELRELLASSPELRRMVAESRQGAADLNLRISVGEQVSEALGERRAELSEDLVGRLGPLAVDHGARVRDEVTTLTQFYLVRAQDLGQFDDAVQQLRDDLGDRYDIEYVGPLPPLDFASGQVQVPQPRPRESTSGRWGW</sequence>
<dbReference type="AlphaFoldDB" id="A0A562IE12"/>
<dbReference type="EMBL" id="VLKE01000001">
    <property type="protein sequence ID" value="TWH69076.1"/>
    <property type="molecule type" value="Genomic_DNA"/>
</dbReference>
<feature type="region of interest" description="Disordered" evidence="4">
    <location>
        <begin position="235"/>
        <end position="257"/>
    </location>
</feature>
<organism evidence="5 6">
    <name type="scientific">Micromonospora olivasterospora</name>
    <dbReference type="NCBI Taxonomy" id="1880"/>
    <lineage>
        <taxon>Bacteria</taxon>
        <taxon>Bacillati</taxon>
        <taxon>Actinomycetota</taxon>
        <taxon>Actinomycetes</taxon>
        <taxon>Micromonosporales</taxon>
        <taxon>Micromonosporaceae</taxon>
        <taxon>Micromonospora</taxon>
    </lineage>
</organism>
<accession>A0A562IE12</accession>
<gene>
    <name evidence="5" type="ORF">JD77_04078</name>
</gene>
<dbReference type="Pfam" id="PF06386">
    <property type="entry name" value="GvpL_GvpF"/>
    <property type="match status" value="1"/>
</dbReference>